<organism evidence="5">
    <name type="scientific">marine sediment metagenome</name>
    <dbReference type="NCBI Taxonomy" id="412755"/>
    <lineage>
        <taxon>unclassified sequences</taxon>
        <taxon>metagenomes</taxon>
        <taxon>ecological metagenomes</taxon>
    </lineage>
</organism>
<sequence length="165" mass="17983">MEKIGVFVVDNNTIFREGLRQSFASIEDITVVGETDIDEEALELVMSFSPDIVLLDIGAPLLTGLNLARQITQRSPGTSVIVLAPYDNDEHLFQAVKSGATGYLTKDATADELASTIRSIHQGEHVISEKVLTRPKVAERVLKQFQDLSLMGVAMEALTAPLTSR</sequence>
<dbReference type="Gene3D" id="3.40.50.2300">
    <property type="match status" value="1"/>
</dbReference>
<proteinExistence type="predicted"/>
<dbReference type="PROSITE" id="PS50110">
    <property type="entry name" value="RESPONSE_REGULATORY"/>
    <property type="match status" value="1"/>
</dbReference>
<dbReference type="Pfam" id="PF00072">
    <property type="entry name" value="Response_reg"/>
    <property type="match status" value="1"/>
</dbReference>
<name>X1T5Y4_9ZZZZ</name>
<dbReference type="PANTHER" id="PTHR43214">
    <property type="entry name" value="TWO-COMPONENT RESPONSE REGULATOR"/>
    <property type="match status" value="1"/>
</dbReference>
<evidence type="ECO:0000313" key="5">
    <source>
        <dbReference type="EMBL" id="GAJ00654.1"/>
    </source>
</evidence>
<gene>
    <name evidence="5" type="ORF">S12H4_37616</name>
</gene>
<accession>X1T5Y4</accession>
<protein>
    <recommendedName>
        <fullName evidence="4">Response regulatory domain-containing protein</fullName>
    </recommendedName>
</protein>
<evidence type="ECO:0000259" key="4">
    <source>
        <dbReference type="PROSITE" id="PS50110"/>
    </source>
</evidence>
<evidence type="ECO:0000256" key="1">
    <source>
        <dbReference type="ARBA" id="ARBA00023015"/>
    </source>
</evidence>
<dbReference type="InterPro" id="IPR058245">
    <property type="entry name" value="NreC/VraR/RcsB-like_REC"/>
</dbReference>
<dbReference type="GO" id="GO:0003677">
    <property type="term" value="F:DNA binding"/>
    <property type="evidence" value="ECO:0007669"/>
    <property type="project" value="UniProtKB-KW"/>
</dbReference>
<dbReference type="InterPro" id="IPR039420">
    <property type="entry name" value="WalR-like"/>
</dbReference>
<keyword evidence="3" id="KW-0804">Transcription</keyword>
<dbReference type="PANTHER" id="PTHR43214:SF24">
    <property type="entry name" value="TRANSCRIPTIONAL REGULATORY PROTEIN NARL-RELATED"/>
    <property type="match status" value="1"/>
</dbReference>
<feature type="non-terminal residue" evidence="5">
    <location>
        <position position="165"/>
    </location>
</feature>
<evidence type="ECO:0000256" key="2">
    <source>
        <dbReference type="ARBA" id="ARBA00023125"/>
    </source>
</evidence>
<keyword evidence="2" id="KW-0238">DNA-binding</keyword>
<keyword evidence="1" id="KW-0805">Transcription regulation</keyword>
<dbReference type="SUPFAM" id="SSF52172">
    <property type="entry name" value="CheY-like"/>
    <property type="match status" value="1"/>
</dbReference>
<feature type="domain" description="Response regulatory" evidence="4">
    <location>
        <begin position="5"/>
        <end position="121"/>
    </location>
</feature>
<dbReference type="CDD" id="cd17535">
    <property type="entry name" value="REC_NarL-like"/>
    <property type="match status" value="1"/>
</dbReference>
<dbReference type="AlphaFoldDB" id="X1T5Y4"/>
<comment type="caution">
    <text evidence="5">The sequence shown here is derived from an EMBL/GenBank/DDBJ whole genome shotgun (WGS) entry which is preliminary data.</text>
</comment>
<dbReference type="InterPro" id="IPR001789">
    <property type="entry name" value="Sig_transdc_resp-reg_receiver"/>
</dbReference>
<evidence type="ECO:0000256" key="3">
    <source>
        <dbReference type="ARBA" id="ARBA00023163"/>
    </source>
</evidence>
<reference evidence="5" key="1">
    <citation type="journal article" date="2014" name="Front. Microbiol.">
        <title>High frequency of phylogenetically diverse reductive dehalogenase-homologous genes in deep subseafloor sedimentary metagenomes.</title>
        <authorList>
            <person name="Kawai M."/>
            <person name="Futagami T."/>
            <person name="Toyoda A."/>
            <person name="Takaki Y."/>
            <person name="Nishi S."/>
            <person name="Hori S."/>
            <person name="Arai W."/>
            <person name="Tsubouchi T."/>
            <person name="Morono Y."/>
            <person name="Uchiyama I."/>
            <person name="Ito T."/>
            <person name="Fujiyama A."/>
            <person name="Inagaki F."/>
            <person name="Takami H."/>
        </authorList>
    </citation>
    <scope>NUCLEOTIDE SEQUENCE</scope>
    <source>
        <strain evidence="5">Expedition CK06-06</strain>
    </source>
</reference>
<dbReference type="InterPro" id="IPR011006">
    <property type="entry name" value="CheY-like_superfamily"/>
</dbReference>
<dbReference type="GO" id="GO:0000160">
    <property type="term" value="P:phosphorelay signal transduction system"/>
    <property type="evidence" value="ECO:0007669"/>
    <property type="project" value="InterPro"/>
</dbReference>
<dbReference type="EMBL" id="BARW01022565">
    <property type="protein sequence ID" value="GAJ00654.1"/>
    <property type="molecule type" value="Genomic_DNA"/>
</dbReference>
<dbReference type="SMART" id="SM00448">
    <property type="entry name" value="REC"/>
    <property type="match status" value="1"/>
</dbReference>